<dbReference type="GO" id="GO:0019693">
    <property type="term" value="P:ribose phosphate metabolic process"/>
    <property type="evidence" value="ECO:0007669"/>
    <property type="project" value="TreeGrafter"/>
</dbReference>
<proteinExistence type="predicted"/>
<dbReference type="EMBL" id="CP026604">
    <property type="protein sequence ID" value="AWB68666.1"/>
    <property type="molecule type" value="Genomic_DNA"/>
</dbReference>
<dbReference type="KEGG" id="cate:C2869_20700"/>
<protein>
    <submittedName>
        <fullName evidence="4">ADP compounds hydrolase NudE</fullName>
    </submittedName>
</protein>
<feature type="domain" description="Nudix hydrolase" evidence="3">
    <location>
        <begin position="47"/>
        <end position="176"/>
    </location>
</feature>
<keyword evidence="5" id="KW-1185">Reference proteome</keyword>
<organism evidence="4 5">
    <name type="scientific">Saccharobesus litoralis</name>
    <dbReference type="NCBI Taxonomy" id="2172099"/>
    <lineage>
        <taxon>Bacteria</taxon>
        <taxon>Pseudomonadati</taxon>
        <taxon>Pseudomonadota</taxon>
        <taxon>Gammaproteobacteria</taxon>
        <taxon>Alteromonadales</taxon>
        <taxon>Alteromonadaceae</taxon>
        <taxon>Saccharobesus</taxon>
    </lineage>
</organism>
<dbReference type="Proteomes" id="UP000244441">
    <property type="component" value="Chromosome"/>
</dbReference>
<dbReference type="FunFam" id="3.90.79.10:FF:000006">
    <property type="entry name" value="ADP compounds hydrolase NudE"/>
    <property type="match status" value="1"/>
</dbReference>
<dbReference type="PROSITE" id="PS51462">
    <property type="entry name" value="NUDIX"/>
    <property type="match status" value="1"/>
</dbReference>
<reference evidence="4 5" key="1">
    <citation type="submission" date="2018-01" db="EMBL/GenBank/DDBJ databases">
        <title>Genome sequence of a Cantenovulum-like bacteria.</title>
        <authorList>
            <person name="Tan W.R."/>
            <person name="Lau N.-S."/>
            <person name="Go F."/>
            <person name="Amirul A.-A.A."/>
        </authorList>
    </citation>
    <scope>NUCLEOTIDE SEQUENCE [LARGE SCALE GENOMIC DNA]</scope>
    <source>
        <strain evidence="4 5">CCB-QB4</strain>
    </source>
</reference>
<dbReference type="Pfam" id="PF00293">
    <property type="entry name" value="NUDIX"/>
    <property type="match status" value="1"/>
</dbReference>
<dbReference type="InterPro" id="IPR015797">
    <property type="entry name" value="NUDIX_hydrolase-like_dom_sf"/>
</dbReference>
<dbReference type="GO" id="GO:0006753">
    <property type="term" value="P:nucleoside phosphate metabolic process"/>
    <property type="evidence" value="ECO:0007669"/>
    <property type="project" value="TreeGrafter"/>
</dbReference>
<dbReference type="CDD" id="cd24156">
    <property type="entry name" value="NUDIX_ADPRase_NudE"/>
    <property type="match status" value="1"/>
</dbReference>
<sequence length="188" mass="20654">MSDKLPEKTLPTILATETAAKSRLFEVQSVSLQFSNGEQRLYERMKSSGRGAVMIVAMPDPETILLVREYAAGTHDYQLGLPKGLIDPGESASEAANRELKEEVGFGANTLTQLKSLCLAPGYFGGTMHILLAQDLYPEQLIGDEPEPLDVVPWSIHQLDELLARDDFSEARSVAAIFLARRHLNLAT</sequence>
<dbReference type="Gene3D" id="3.90.79.10">
    <property type="entry name" value="Nucleoside Triphosphate Pyrophosphohydrolase"/>
    <property type="match status" value="1"/>
</dbReference>
<evidence type="ECO:0000313" key="4">
    <source>
        <dbReference type="EMBL" id="AWB68666.1"/>
    </source>
</evidence>
<dbReference type="GO" id="GO:0005829">
    <property type="term" value="C:cytosol"/>
    <property type="evidence" value="ECO:0007669"/>
    <property type="project" value="TreeGrafter"/>
</dbReference>
<dbReference type="InterPro" id="IPR000086">
    <property type="entry name" value="NUDIX_hydrolase_dom"/>
</dbReference>
<keyword evidence="2 4" id="KW-0378">Hydrolase</keyword>
<dbReference type="OrthoDB" id="9806150at2"/>
<gene>
    <name evidence="4" type="ORF">C2869_20700</name>
</gene>
<dbReference type="PROSITE" id="PS00893">
    <property type="entry name" value="NUDIX_BOX"/>
    <property type="match status" value="1"/>
</dbReference>
<dbReference type="NCBIfam" id="NF008736">
    <property type="entry name" value="PRK11762.1"/>
    <property type="match status" value="1"/>
</dbReference>
<evidence type="ECO:0000313" key="5">
    <source>
        <dbReference type="Proteomes" id="UP000244441"/>
    </source>
</evidence>
<dbReference type="AlphaFoldDB" id="A0A2S0VWR9"/>
<evidence type="ECO:0000256" key="1">
    <source>
        <dbReference type="ARBA" id="ARBA00001946"/>
    </source>
</evidence>
<dbReference type="SUPFAM" id="SSF55811">
    <property type="entry name" value="Nudix"/>
    <property type="match status" value="1"/>
</dbReference>
<dbReference type="PANTHER" id="PTHR11839:SF12">
    <property type="entry name" value="ADP COMPOUNDS HYDROLASE NUDE"/>
    <property type="match status" value="1"/>
</dbReference>
<name>A0A2S0VWR9_9ALTE</name>
<dbReference type="GO" id="GO:0019144">
    <property type="term" value="F:ADP-sugar diphosphatase activity"/>
    <property type="evidence" value="ECO:0007669"/>
    <property type="project" value="TreeGrafter"/>
</dbReference>
<evidence type="ECO:0000256" key="2">
    <source>
        <dbReference type="ARBA" id="ARBA00022801"/>
    </source>
</evidence>
<dbReference type="RefSeq" id="WP_108604718.1">
    <property type="nucleotide sequence ID" value="NZ_CP026604.1"/>
</dbReference>
<dbReference type="InterPro" id="IPR020084">
    <property type="entry name" value="NUDIX_hydrolase_CS"/>
</dbReference>
<comment type="cofactor">
    <cofactor evidence="1">
        <name>Mg(2+)</name>
        <dbReference type="ChEBI" id="CHEBI:18420"/>
    </cofactor>
</comment>
<accession>A0A2S0VWR9</accession>
<evidence type="ECO:0000259" key="3">
    <source>
        <dbReference type="PROSITE" id="PS51462"/>
    </source>
</evidence>
<dbReference type="PANTHER" id="PTHR11839">
    <property type="entry name" value="UDP/ADP-SUGAR PYROPHOSPHATASE"/>
    <property type="match status" value="1"/>
</dbReference>